<comment type="caution">
    <text evidence="4">The sequence shown here is derived from an EMBL/GenBank/DDBJ whole genome shotgun (WGS) entry which is preliminary data.</text>
</comment>
<dbReference type="EMBL" id="JAGQEX010000014">
    <property type="protein sequence ID" value="MDV5977326.1"/>
    <property type="molecule type" value="Genomic_DNA"/>
</dbReference>
<name>A0AAE4TRW0_STRCB</name>
<feature type="domain" description="Capsule synthesis protein CapA" evidence="3">
    <location>
        <begin position="85"/>
        <end position="332"/>
    </location>
</feature>
<protein>
    <submittedName>
        <fullName evidence="4">CapA family protein</fullName>
    </submittedName>
</protein>
<dbReference type="Pfam" id="PF09587">
    <property type="entry name" value="PGA_cap"/>
    <property type="match status" value="1"/>
</dbReference>
<dbReference type="InterPro" id="IPR052169">
    <property type="entry name" value="CW_Biosynth-Accessory"/>
</dbReference>
<dbReference type="Proteomes" id="UP001186118">
    <property type="component" value="Unassembled WGS sequence"/>
</dbReference>
<evidence type="ECO:0000256" key="2">
    <source>
        <dbReference type="SAM" id="Phobius"/>
    </source>
</evidence>
<evidence type="ECO:0000256" key="1">
    <source>
        <dbReference type="ARBA" id="ARBA00005662"/>
    </source>
</evidence>
<dbReference type="InterPro" id="IPR019079">
    <property type="entry name" value="Capsule_synth_CapA"/>
</dbReference>
<dbReference type="InterPro" id="IPR029052">
    <property type="entry name" value="Metallo-depent_PP-like"/>
</dbReference>
<feature type="transmembrane region" description="Helical" evidence="2">
    <location>
        <begin position="44"/>
        <end position="64"/>
    </location>
</feature>
<evidence type="ECO:0000313" key="5">
    <source>
        <dbReference type="Proteomes" id="UP001186118"/>
    </source>
</evidence>
<evidence type="ECO:0000313" key="4">
    <source>
        <dbReference type="EMBL" id="MDV5977326.1"/>
    </source>
</evidence>
<dbReference type="PANTHER" id="PTHR33393">
    <property type="entry name" value="POLYGLUTAMINE SYNTHESIS ACCESSORY PROTEIN RV0574C-RELATED"/>
    <property type="match status" value="1"/>
</dbReference>
<keyword evidence="2" id="KW-0472">Membrane</keyword>
<dbReference type="SMART" id="SM00854">
    <property type="entry name" value="PGA_cap"/>
    <property type="match status" value="1"/>
</dbReference>
<dbReference type="Gene3D" id="3.60.21.10">
    <property type="match status" value="1"/>
</dbReference>
<organism evidence="4 5">
    <name type="scientific">Streptococcus canis</name>
    <dbReference type="NCBI Taxonomy" id="1329"/>
    <lineage>
        <taxon>Bacteria</taxon>
        <taxon>Bacillati</taxon>
        <taxon>Bacillota</taxon>
        <taxon>Bacilli</taxon>
        <taxon>Lactobacillales</taxon>
        <taxon>Streptococcaceae</taxon>
        <taxon>Streptococcus</taxon>
    </lineage>
</organism>
<sequence>MILLKSLYKGFFAAMKEENCEARCYNREKGGRVLIKNIQYKKTMATVVALIAALLLFGLIYDLLGFQKNELATQKSAQQKVKTARVVANGDILIHDILYMSARKVDDTYDFNPYFEYVKDWISKADLAIGDYEGTISPDYPLAGYPLFNAPEEIASALKKTGYDVVDLAHNHILDSQLEGALNTKKVFHQLGIDSIGIYDKDRSKEPFLIKNVNGIKIAILGYSYGYNGMEATLSKDEYDKHMSDLDEAKMKKELQLAEKKADVTIVMPQMGTEYALEPTAEQKELYHKMIDWGADVVLGGHPHVIEPSETIVKGKEKKLIIYSMGNFISNQRLETLDDIWTERGLLMDLTFEKRGKKTTIKTVKAHPTMVLAKAKGIYGKEGFELYNYRTMVLEDFIKGGKYYNKIDDATKEKATLAYQEIKDLVHLNWRS</sequence>
<dbReference type="SUPFAM" id="SSF56300">
    <property type="entry name" value="Metallo-dependent phosphatases"/>
    <property type="match status" value="1"/>
</dbReference>
<evidence type="ECO:0000259" key="3">
    <source>
        <dbReference type="SMART" id="SM00854"/>
    </source>
</evidence>
<dbReference type="AlphaFoldDB" id="A0AAE4TRW0"/>
<dbReference type="PANTHER" id="PTHR33393:SF12">
    <property type="entry name" value="CAPSULE BIOSYNTHESIS PROTEIN CAPA"/>
    <property type="match status" value="1"/>
</dbReference>
<accession>A0AAE4TRW0</accession>
<keyword evidence="2" id="KW-0812">Transmembrane</keyword>
<keyword evidence="2" id="KW-1133">Transmembrane helix</keyword>
<gene>
    <name evidence="4" type="ORF">KB584_07630</name>
</gene>
<proteinExistence type="inferred from homology"/>
<dbReference type="CDD" id="cd07381">
    <property type="entry name" value="MPP_CapA"/>
    <property type="match status" value="1"/>
</dbReference>
<reference evidence="4" key="1">
    <citation type="submission" date="2021-04" db="EMBL/GenBank/DDBJ databases">
        <title>Draft genomes of 20 S. canis strains.</title>
        <authorList>
            <person name="Pagnossin D."/>
            <person name="Weir W."/>
            <person name="Smith A."/>
            <person name="Ure R."/>
            <person name="Oravcova K."/>
        </authorList>
    </citation>
    <scope>NUCLEOTIDE SEQUENCE</scope>
    <source>
        <strain evidence="4">284</strain>
    </source>
</reference>
<comment type="similarity">
    <text evidence="1">Belongs to the CapA family.</text>
</comment>